<dbReference type="AlphaFoldDB" id="A0A5M3X6E9"/>
<dbReference type="RefSeq" id="WP_155342460.1">
    <property type="nucleotide sequence ID" value="NZ_BAAAHM010000001.1"/>
</dbReference>
<dbReference type="InterPro" id="IPR037401">
    <property type="entry name" value="SnoaL-like"/>
</dbReference>
<dbReference type="Gene3D" id="3.10.450.50">
    <property type="match status" value="1"/>
</dbReference>
<dbReference type="EMBL" id="BLAF01000004">
    <property type="protein sequence ID" value="GES17265.1"/>
    <property type="molecule type" value="Genomic_DNA"/>
</dbReference>
<feature type="domain" description="SnoaL-like" evidence="1">
    <location>
        <begin position="11"/>
        <end position="116"/>
    </location>
</feature>
<dbReference type="Pfam" id="PF12680">
    <property type="entry name" value="SnoaL_2"/>
    <property type="match status" value="1"/>
</dbReference>
<comment type="caution">
    <text evidence="2">The sequence shown here is derived from an EMBL/GenBank/DDBJ whole genome shotgun (WGS) entry which is preliminary data.</text>
</comment>
<evidence type="ECO:0000313" key="2">
    <source>
        <dbReference type="EMBL" id="GES17265.1"/>
    </source>
</evidence>
<dbReference type="OrthoDB" id="3574881at2"/>
<gene>
    <name evidence="2" type="ORF">Aple_001600</name>
</gene>
<proteinExistence type="predicted"/>
<organism evidence="2 3">
    <name type="scientific">Acrocarpospora pleiomorpha</name>
    <dbReference type="NCBI Taxonomy" id="90975"/>
    <lineage>
        <taxon>Bacteria</taxon>
        <taxon>Bacillati</taxon>
        <taxon>Actinomycetota</taxon>
        <taxon>Actinomycetes</taxon>
        <taxon>Streptosporangiales</taxon>
        <taxon>Streptosporangiaceae</taxon>
        <taxon>Acrocarpospora</taxon>
    </lineage>
</organism>
<protein>
    <recommendedName>
        <fullName evidence="1">SnoaL-like domain-containing protein</fullName>
    </recommendedName>
</protein>
<reference evidence="2 3" key="1">
    <citation type="submission" date="2019-10" db="EMBL/GenBank/DDBJ databases">
        <title>Whole genome shotgun sequence of Acrocarpospora pleiomorpha NBRC 16267.</title>
        <authorList>
            <person name="Ichikawa N."/>
            <person name="Kimura A."/>
            <person name="Kitahashi Y."/>
            <person name="Komaki H."/>
            <person name="Oguchi A."/>
        </authorList>
    </citation>
    <scope>NUCLEOTIDE SEQUENCE [LARGE SCALE GENOMIC DNA]</scope>
    <source>
        <strain evidence="2 3">NBRC 16267</strain>
    </source>
</reference>
<sequence length="132" mass="15056">MTEPPSGIEIVQAFMKHINIGDLDSALAYVHADVHISEPPSMPYGGEYRGHEQFAELMRKIGQTWASWRETPNRFAESGSLVFRECTVRGRLRGNGVVVEMPFVELFEIERETIVAMRPHYWDPGLLRQEPG</sequence>
<evidence type="ECO:0000259" key="1">
    <source>
        <dbReference type="Pfam" id="PF12680"/>
    </source>
</evidence>
<accession>A0A5M3X6E9</accession>
<dbReference type="InterPro" id="IPR032710">
    <property type="entry name" value="NTF2-like_dom_sf"/>
</dbReference>
<name>A0A5M3X6E9_9ACTN</name>
<keyword evidence="3" id="KW-1185">Reference proteome</keyword>
<dbReference type="SUPFAM" id="SSF54427">
    <property type="entry name" value="NTF2-like"/>
    <property type="match status" value="1"/>
</dbReference>
<dbReference type="Proteomes" id="UP000377595">
    <property type="component" value="Unassembled WGS sequence"/>
</dbReference>
<evidence type="ECO:0000313" key="3">
    <source>
        <dbReference type="Proteomes" id="UP000377595"/>
    </source>
</evidence>